<gene>
    <name evidence="2" type="ORF">MMEN_LOCUS12991</name>
</gene>
<dbReference type="OrthoDB" id="8962071at2759"/>
<name>A0A8S4BD99_9TELE</name>
<evidence type="ECO:0000256" key="1">
    <source>
        <dbReference type="SAM" id="Phobius"/>
    </source>
</evidence>
<keyword evidence="1" id="KW-0812">Transmembrane</keyword>
<dbReference type="AlphaFoldDB" id="A0A8S4BD99"/>
<reference evidence="2" key="1">
    <citation type="submission" date="2021-05" db="EMBL/GenBank/DDBJ databases">
        <authorList>
            <person name="Tigano A."/>
        </authorList>
    </citation>
    <scope>NUCLEOTIDE SEQUENCE</scope>
</reference>
<evidence type="ECO:0000313" key="3">
    <source>
        <dbReference type="Proteomes" id="UP000677803"/>
    </source>
</evidence>
<proteinExistence type="predicted"/>
<keyword evidence="1" id="KW-1133">Transmembrane helix</keyword>
<keyword evidence="3" id="KW-1185">Reference proteome</keyword>
<keyword evidence="1" id="KW-0472">Membrane</keyword>
<evidence type="ECO:0000313" key="2">
    <source>
        <dbReference type="EMBL" id="CAG5929358.1"/>
    </source>
</evidence>
<dbReference type="EMBL" id="CAJRST010014446">
    <property type="protein sequence ID" value="CAG5929358.1"/>
    <property type="molecule type" value="Genomic_DNA"/>
</dbReference>
<feature type="transmembrane region" description="Helical" evidence="1">
    <location>
        <begin position="20"/>
        <end position="38"/>
    </location>
</feature>
<sequence length="150" mass="17234">MAAAAWIRSGGVAGVTNPKGLFFIFTLLSLIWIAHSLIDNEQLTKVKENHEKVKQQLEKLKAVQMPEMFANSDLLGVYIDLIDTYMAMTKNEFPDDYHPVNTFLKKTKALLEKTKVYVDSKTEEFGREIDPMEEVENKNDNFHDELHSEL</sequence>
<protein>
    <submittedName>
        <fullName evidence="2">(Atlantic silverside) hypothetical protein</fullName>
    </submittedName>
</protein>
<comment type="caution">
    <text evidence="2">The sequence shown here is derived from an EMBL/GenBank/DDBJ whole genome shotgun (WGS) entry which is preliminary data.</text>
</comment>
<accession>A0A8S4BD99</accession>
<dbReference type="Proteomes" id="UP000677803">
    <property type="component" value="Unassembled WGS sequence"/>
</dbReference>
<organism evidence="2 3">
    <name type="scientific">Menidia menidia</name>
    <name type="common">Atlantic silverside</name>
    <dbReference type="NCBI Taxonomy" id="238744"/>
    <lineage>
        <taxon>Eukaryota</taxon>
        <taxon>Metazoa</taxon>
        <taxon>Chordata</taxon>
        <taxon>Craniata</taxon>
        <taxon>Vertebrata</taxon>
        <taxon>Euteleostomi</taxon>
        <taxon>Actinopterygii</taxon>
        <taxon>Neopterygii</taxon>
        <taxon>Teleostei</taxon>
        <taxon>Neoteleostei</taxon>
        <taxon>Acanthomorphata</taxon>
        <taxon>Ovalentaria</taxon>
        <taxon>Atherinomorphae</taxon>
        <taxon>Atheriniformes</taxon>
        <taxon>Atherinopsidae</taxon>
        <taxon>Menidiinae</taxon>
        <taxon>Menidia</taxon>
    </lineage>
</organism>